<dbReference type="RefSeq" id="WP_304560634.1">
    <property type="nucleotide sequence ID" value="NZ_JAUQSZ010000004.1"/>
</dbReference>
<dbReference type="PRINTS" id="PR00412">
    <property type="entry name" value="EPOXHYDRLASE"/>
</dbReference>
<dbReference type="SUPFAM" id="SSF53474">
    <property type="entry name" value="alpha/beta-Hydrolases"/>
    <property type="match status" value="1"/>
</dbReference>
<evidence type="ECO:0000256" key="1">
    <source>
        <dbReference type="ARBA" id="ARBA00022801"/>
    </source>
</evidence>
<accession>A0ABT8ZZJ0</accession>
<reference evidence="3" key="1">
    <citation type="submission" date="2023-07" db="EMBL/GenBank/DDBJ databases">
        <authorList>
            <person name="Kim M.K."/>
        </authorList>
    </citation>
    <scope>NUCLEOTIDE SEQUENCE</scope>
    <source>
        <strain evidence="3">CA1-15</strain>
    </source>
</reference>
<dbReference type="Pfam" id="PF00561">
    <property type="entry name" value="Abhydrolase_1"/>
    <property type="match status" value="1"/>
</dbReference>
<dbReference type="PRINTS" id="PR00111">
    <property type="entry name" value="ABHYDROLASE"/>
</dbReference>
<comment type="caution">
    <text evidence="3">The sequence shown here is derived from an EMBL/GenBank/DDBJ whole genome shotgun (WGS) entry which is preliminary data.</text>
</comment>
<dbReference type="PANTHER" id="PTHR43329">
    <property type="entry name" value="EPOXIDE HYDROLASE"/>
    <property type="match status" value="1"/>
</dbReference>
<organism evidence="3 4">
    <name type="scientific">Sphingomonas immobilis</name>
    <dbReference type="NCBI Taxonomy" id="3063997"/>
    <lineage>
        <taxon>Bacteria</taxon>
        <taxon>Pseudomonadati</taxon>
        <taxon>Pseudomonadota</taxon>
        <taxon>Alphaproteobacteria</taxon>
        <taxon>Sphingomonadales</taxon>
        <taxon>Sphingomonadaceae</taxon>
        <taxon>Sphingomonas</taxon>
    </lineage>
</organism>
<protein>
    <submittedName>
        <fullName evidence="3">Alpha/beta fold hydrolase</fullName>
    </submittedName>
</protein>
<keyword evidence="1 3" id="KW-0378">Hydrolase</keyword>
<feature type="domain" description="AB hydrolase-1" evidence="2">
    <location>
        <begin position="27"/>
        <end position="264"/>
    </location>
</feature>
<dbReference type="Gene3D" id="3.40.50.1820">
    <property type="entry name" value="alpha/beta hydrolase"/>
    <property type="match status" value="1"/>
</dbReference>
<evidence type="ECO:0000259" key="2">
    <source>
        <dbReference type="Pfam" id="PF00561"/>
    </source>
</evidence>
<dbReference type="Proteomes" id="UP001176468">
    <property type="component" value="Unassembled WGS sequence"/>
</dbReference>
<proteinExistence type="predicted"/>
<evidence type="ECO:0000313" key="3">
    <source>
        <dbReference type="EMBL" id="MDO7842166.1"/>
    </source>
</evidence>
<dbReference type="InterPro" id="IPR000639">
    <property type="entry name" value="Epox_hydrolase-like"/>
</dbReference>
<dbReference type="EMBL" id="JAUQSZ010000004">
    <property type="protein sequence ID" value="MDO7842166.1"/>
    <property type="molecule type" value="Genomic_DNA"/>
</dbReference>
<evidence type="ECO:0000313" key="4">
    <source>
        <dbReference type="Proteomes" id="UP001176468"/>
    </source>
</evidence>
<dbReference type="InterPro" id="IPR029058">
    <property type="entry name" value="AB_hydrolase_fold"/>
</dbReference>
<sequence length="283" mass="30874">MSAVATTDVAANGLRFTCRVRGTDGVPVMLLHGFPETSAMWEPLMTTLVAAGFRCVAPDQRGYSPGARPADIAAYATANLVADMFGIADALGWERFHLVAHDWGAIVAWRAAAERPERLASLTVLSIPHYHAFAEAAWTDPEEEPYRRFLLLTVAPDGAAERVLGRGDMASFRQDWTHHAPEEVALTLGVLRQDGALSAALAWYRASDAHRRVLAEPPAPVAVPTLLIWGRDDPYVRPAALALGERIPVAGYRRVDLDAGHWLAQERPEDIAALVLEQLARHP</sequence>
<dbReference type="InterPro" id="IPR000073">
    <property type="entry name" value="AB_hydrolase_1"/>
</dbReference>
<gene>
    <name evidence="3" type="ORF">Q5H94_07500</name>
</gene>
<keyword evidence="4" id="KW-1185">Reference proteome</keyword>
<dbReference type="GO" id="GO:0016787">
    <property type="term" value="F:hydrolase activity"/>
    <property type="evidence" value="ECO:0007669"/>
    <property type="project" value="UniProtKB-KW"/>
</dbReference>
<name>A0ABT8ZZJ0_9SPHN</name>